<dbReference type="AlphaFoldDB" id="E0NJR8"/>
<evidence type="ECO:0000256" key="1">
    <source>
        <dbReference type="SAM" id="Phobius"/>
    </source>
</evidence>
<dbReference type="Pfam" id="PF06912">
    <property type="entry name" value="DUF1275"/>
    <property type="match status" value="1"/>
</dbReference>
<protein>
    <recommendedName>
        <fullName evidence="4">DUF1275 domain-containing protein</fullName>
    </recommendedName>
</protein>
<dbReference type="Proteomes" id="UP000003280">
    <property type="component" value="Unassembled WGS sequence"/>
</dbReference>
<dbReference type="RefSeq" id="WP_008901243.1">
    <property type="nucleotide sequence ID" value="NZ_GL397071.1"/>
</dbReference>
<feature type="transmembrane region" description="Helical" evidence="1">
    <location>
        <begin position="53"/>
        <end position="75"/>
    </location>
</feature>
<reference evidence="2 3" key="1">
    <citation type="submission" date="2010-07" db="EMBL/GenBank/DDBJ databases">
        <authorList>
            <person name="Muzny D."/>
            <person name="Qin X."/>
            <person name="Deng J."/>
            <person name="Jiang H."/>
            <person name="Liu Y."/>
            <person name="Qu J."/>
            <person name="Song X.-Z."/>
            <person name="Zhang L."/>
            <person name="Thornton R."/>
            <person name="Coyle M."/>
            <person name="Francisco L."/>
            <person name="Jackson L."/>
            <person name="Javaid M."/>
            <person name="Korchina V."/>
            <person name="Kovar C."/>
            <person name="Mata R."/>
            <person name="Mathew T."/>
            <person name="Ngo R."/>
            <person name="Nguyen L."/>
            <person name="Nguyen N."/>
            <person name="Okwuonu G."/>
            <person name="Ongeri F."/>
            <person name="Pham C."/>
            <person name="Simmons D."/>
            <person name="Wilczek-Boney K."/>
            <person name="Hale W."/>
            <person name="Jakkamsetti A."/>
            <person name="Pham P."/>
            <person name="Ruth R."/>
            <person name="San Lucas F."/>
            <person name="Warren J."/>
            <person name="Zhang J."/>
            <person name="Zhao Z."/>
            <person name="Zhou C."/>
            <person name="Zhu D."/>
            <person name="Lee S."/>
            <person name="Bess C."/>
            <person name="Blankenburg K."/>
            <person name="Forbes L."/>
            <person name="Fu Q."/>
            <person name="Gubbala S."/>
            <person name="Hirani K."/>
            <person name="Jayaseelan J.C."/>
            <person name="Lara F."/>
            <person name="Munidasa M."/>
            <person name="Palculict T."/>
            <person name="Patil S."/>
            <person name="Pu L.-L."/>
            <person name="Saada N."/>
            <person name="Tang L."/>
            <person name="Weissenberger G."/>
            <person name="Zhu Y."/>
            <person name="Hemphill L."/>
            <person name="Shang Y."/>
            <person name="Youmans B."/>
            <person name="Ayvaz T."/>
            <person name="Ross M."/>
            <person name="Santibanez J."/>
            <person name="Aqrawi P."/>
            <person name="Gross S."/>
            <person name="Joshi V."/>
            <person name="Fowler G."/>
            <person name="Nazareth L."/>
            <person name="Reid J."/>
            <person name="Worley K."/>
            <person name="Petrosino J."/>
            <person name="Highlander S."/>
            <person name="Gibbs R."/>
        </authorList>
    </citation>
    <scope>NUCLEOTIDE SEQUENCE [LARGE SCALE GENOMIC DNA]</scope>
    <source>
        <strain evidence="2 3">ATCC BAA-1640</strain>
    </source>
</reference>
<evidence type="ECO:0000313" key="3">
    <source>
        <dbReference type="Proteomes" id="UP000003280"/>
    </source>
</evidence>
<evidence type="ECO:0008006" key="4">
    <source>
        <dbReference type="Google" id="ProtNLM"/>
    </source>
</evidence>
<gene>
    <name evidence="2" type="ORF">HMPREF9225_0407</name>
</gene>
<name>E0NJR8_9FIRM</name>
<keyword evidence="1" id="KW-1133">Transmembrane helix</keyword>
<dbReference type="InterPro" id="IPR010699">
    <property type="entry name" value="DUF1275"/>
</dbReference>
<accession>E0NJR8</accession>
<feature type="transmembrane region" description="Helical" evidence="1">
    <location>
        <begin position="81"/>
        <end position="108"/>
    </location>
</feature>
<keyword evidence="1" id="KW-0812">Transmembrane</keyword>
<feature type="transmembrane region" description="Helical" evidence="1">
    <location>
        <begin position="177"/>
        <end position="193"/>
    </location>
</feature>
<comment type="caution">
    <text evidence="2">The sequence shown here is derived from an EMBL/GenBank/DDBJ whole genome shotgun (WGS) entry which is preliminary data.</text>
</comment>
<sequence length="194" mass="21810">MNRNLGFKVRIMLLMVASGISNAYCVMNFKTPVTHHTGNATAIALSISDSKRLIFLLAIFGLFFLGSVVGTYITYEENFRRGFLCLAVLAIISTLIGEYAVYLLTFIFGFQNSLFLKYEGALIRSTHITGYLTDSATIIGKYLRTKDSSRLHVSIFFLISIGFFILGGILYFYVKSFSQILVALIYLILACIWR</sequence>
<keyword evidence="1" id="KW-0472">Membrane</keyword>
<evidence type="ECO:0000313" key="2">
    <source>
        <dbReference type="EMBL" id="EFM25863.1"/>
    </source>
</evidence>
<organism evidence="2 3">
    <name type="scientific">Peptoniphilus duerdenii ATCC BAA-1640</name>
    <dbReference type="NCBI Taxonomy" id="862517"/>
    <lineage>
        <taxon>Bacteria</taxon>
        <taxon>Bacillati</taxon>
        <taxon>Bacillota</taxon>
        <taxon>Tissierellia</taxon>
        <taxon>Tissierellales</taxon>
        <taxon>Peptoniphilaceae</taxon>
        <taxon>Peptoniphilus</taxon>
    </lineage>
</organism>
<dbReference type="STRING" id="862517.HMPREF9225_0407"/>
<dbReference type="OrthoDB" id="270162at2"/>
<dbReference type="PANTHER" id="PTHR37314:SF4">
    <property type="entry name" value="UPF0700 TRANSMEMBRANE PROTEIN YOAK"/>
    <property type="match status" value="1"/>
</dbReference>
<keyword evidence="3" id="KW-1185">Reference proteome</keyword>
<dbReference type="eggNOG" id="COG3619">
    <property type="taxonomic scope" value="Bacteria"/>
</dbReference>
<dbReference type="EMBL" id="AEEH01000019">
    <property type="protein sequence ID" value="EFM25863.1"/>
    <property type="molecule type" value="Genomic_DNA"/>
</dbReference>
<proteinExistence type="predicted"/>
<feature type="transmembrane region" description="Helical" evidence="1">
    <location>
        <begin position="151"/>
        <end position="171"/>
    </location>
</feature>
<dbReference type="HOGENOM" id="CLU_073333_1_1_9"/>
<dbReference type="PANTHER" id="PTHR37314">
    <property type="entry name" value="SLR0142 PROTEIN"/>
    <property type="match status" value="1"/>
</dbReference>